<dbReference type="Gene3D" id="1.20.1260.10">
    <property type="match status" value="1"/>
</dbReference>
<dbReference type="InterPro" id="IPR052753">
    <property type="entry name" value="Rbr2/Nigerythrin"/>
</dbReference>
<dbReference type="InterPro" id="IPR009078">
    <property type="entry name" value="Ferritin-like_SF"/>
</dbReference>
<organism evidence="1 2">
    <name type="scientific">Mangrovihabitans endophyticus</name>
    <dbReference type="NCBI Taxonomy" id="1751298"/>
    <lineage>
        <taxon>Bacteria</taxon>
        <taxon>Bacillati</taxon>
        <taxon>Actinomycetota</taxon>
        <taxon>Actinomycetes</taxon>
        <taxon>Micromonosporales</taxon>
        <taxon>Micromonosporaceae</taxon>
        <taxon>Mangrovihabitans</taxon>
    </lineage>
</organism>
<dbReference type="RefSeq" id="WP_229715797.1">
    <property type="nucleotide sequence ID" value="NZ_BMMX01000009.1"/>
</dbReference>
<keyword evidence="2" id="KW-1185">Reference proteome</keyword>
<dbReference type="InterPro" id="IPR012347">
    <property type="entry name" value="Ferritin-like"/>
</dbReference>
<proteinExistence type="predicted"/>
<reference evidence="1" key="1">
    <citation type="journal article" date="2014" name="Int. J. Syst. Evol. Microbiol.">
        <title>Complete genome sequence of Corynebacterium casei LMG S-19264T (=DSM 44701T), isolated from a smear-ripened cheese.</title>
        <authorList>
            <consortium name="US DOE Joint Genome Institute (JGI-PGF)"/>
            <person name="Walter F."/>
            <person name="Albersmeier A."/>
            <person name="Kalinowski J."/>
            <person name="Ruckert C."/>
        </authorList>
    </citation>
    <scope>NUCLEOTIDE SEQUENCE</scope>
    <source>
        <strain evidence="1">CGMCC 4.7299</strain>
    </source>
</reference>
<reference evidence="1" key="2">
    <citation type="submission" date="2020-09" db="EMBL/GenBank/DDBJ databases">
        <authorList>
            <person name="Sun Q."/>
            <person name="Zhou Y."/>
        </authorList>
    </citation>
    <scope>NUCLEOTIDE SEQUENCE</scope>
    <source>
        <strain evidence="1">CGMCC 4.7299</strain>
    </source>
</reference>
<dbReference type="Proteomes" id="UP000656042">
    <property type="component" value="Unassembled WGS sequence"/>
</dbReference>
<dbReference type="EMBL" id="BMMX01000009">
    <property type="protein sequence ID" value="GGK90987.1"/>
    <property type="molecule type" value="Genomic_DNA"/>
</dbReference>
<protein>
    <submittedName>
        <fullName evidence="1">Rubrerythrin</fullName>
    </submittedName>
</protein>
<sequence length="144" mass="15248">MTELNGEMLAELRAAFLTESMNVQRYAHFAEVAGIEGHLALAELFQKLCATTACVARGHLDLLQEVVDPATDLPMGGTGSNAACALAGELDETTRLYPRLATAAHDTGLADVASWFETLVALKKAHTARLEQALATVTPEGEAP</sequence>
<dbReference type="PANTHER" id="PTHR33746">
    <property type="entry name" value="RUBRERYTHRIN"/>
    <property type="match status" value="1"/>
</dbReference>
<dbReference type="SUPFAM" id="SSF47240">
    <property type="entry name" value="Ferritin-like"/>
    <property type="match status" value="1"/>
</dbReference>
<name>A0A8J3FPL7_9ACTN</name>
<evidence type="ECO:0000313" key="1">
    <source>
        <dbReference type="EMBL" id="GGK90987.1"/>
    </source>
</evidence>
<gene>
    <name evidence="1" type="ORF">GCM10012284_26050</name>
</gene>
<evidence type="ECO:0000313" key="2">
    <source>
        <dbReference type="Proteomes" id="UP000656042"/>
    </source>
</evidence>
<accession>A0A8J3FPL7</accession>
<dbReference type="PANTHER" id="PTHR33746:SF4">
    <property type="entry name" value="RUBRERYTHRIN"/>
    <property type="match status" value="1"/>
</dbReference>
<dbReference type="AlphaFoldDB" id="A0A8J3FPL7"/>
<comment type="caution">
    <text evidence="1">The sequence shown here is derived from an EMBL/GenBank/DDBJ whole genome shotgun (WGS) entry which is preliminary data.</text>
</comment>